<dbReference type="Proteomes" id="UP001217044">
    <property type="component" value="Chromosome"/>
</dbReference>
<keyword evidence="4" id="KW-1185">Reference proteome</keyword>
<accession>A0ABY7V020</accession>
<dbReference type="PROSITE" id="PS51832">
    <property type="entry name" value="HD_GYP"/>
    <property type="match status" value="1"/>
</dbReference>
<evidence type="ECO:0000259" key="2">
    <source>
        <dbReference type="PROSITE" id="PS51832"/>
    </source>
</evidence>
<dbReference type="RefSeq" id="WP_273988549.1">
    <property type="nucleotide sequence ID" value="NZ_CP115165.1"/>
</dbReference>
<protein>
    <submittedName>
        <fullName evidence="3">HD-GYP domain-containing protein</fullName>
    </submittedName>
</protein>
<feature type="compositionally biased region" description="Polar residues" evidence="1">
    <location>
        <begin position="14"/>
        <end position="26"/>
    </location>
</feature>
<dbReference type="NCBIfam" id="TIGR00277">
    <property type="entry name" value="HDIG"/>
    <property type="match status" value="1"/>
</dbReference>
<gene>
    <name evidence="3" type="ORF">M8445_14140</name>
</gene>
<dbReference type="InterPro" id="IPR003607">
    <property type="entry name" value="HD/PDEase_dom"/>
</dbReference>
<dbReference type="PANTHER" id="PTHR45228:SF8">
    <property type="entry name" value="TWO-COMPONENT RESPONSE REGULATOR-RELATED"/>
    <property type="match status" value="1"/>
</dbReference>
<dbReference type="Gene3D" id="1.10.3210.10">
    <property type="entry name" value="Hypothetical protein af1432"/>
    <property type="match status" value="1"/>
</dbReference>
<dbReference type="SMART" id="SM00471">
    <property type="entry name" value="HDc"/>
    <property type="match status" value="1"/>
</dbReference>
<proteinExistence type="predicted"/>
<dbReference type="CDD" id="cd00077">
    <property type="entry name" value="HDc"/>
    <property type="match status" value="1"/>
</dbReference>
<organism evidence="3 4">
    <name type="scientific">Deinococcus aquaticus</name>
    <dbReference type="NCBI Taxonomy" id="328692"/>
    <lineage>
        <taxon>Bacteria</taxon>
        <taxon>Thermotogati</taxon>
        <taxon>Deinococcota</taxon>
        <taxon>Deinococci</taxon>
        <taxon>Deinococcales</taxon>
        <taxon>Deinococcaceae</taxon>
        <taxon>Deinococcus</taxon>
    </lineage>
</organism>
<feature type="region of interest" description="Disordered" evidence="1">
    <location>
        <begin position="1"/>
        <end position="39"/>
    </location>
</feature>
<feature type="region of interest" description="Disordered" evidence="1">
    <location>
        <begin position="202"/>
        <end position="223"/>
    </location>
</feature>
<dbReference type="InterPro" id="IPR037522">
    <property type="entry name" value="HD_GYP_dom"/>
</dbReference>
<evidence type="ECO:0000313" key="3">
    <source>
        <dbReference type="EMBL" id="WDA58470.1"/>
    </source>
</evidence>
<evidence type="ECO:0000256" key="1">
    <source>
        <dbReference type="SAM" id="MobiDB-lite"/>
    </source>
</evidence>
<dbReference type="InterPro" id="IPR052020">
    <property type="entry name" value="Cyclic_di-GMP/3'3'-cGAMP_PDE"/>
</dbReference>
<feature type="domain" description="HD-GYP" evidence="2">
    <location>
        <begin position="622"/>
        <end position="818"/>
    </location>
</feature>
<dbReference type="PANTHER" id="PTHR45228">
    <property type="entry name" value="CYCLIC DI-GMP PHOSPHODIESTERASE TM_0186-RELATED"/>
    <property type="match status" value="1"/>
</dbReference>
<dbReference type="EMBL" id="CP115165">
    <property type="protein sequence ID" value="WDA58470.1"/>
    <property type="molecule type" value="Genomic_DNA"/>
</dbReference>
<feature type="compositionally biased region" description="Pro residues" evidence="1">
    <location>
        <begin position="210"/>
        <end position="220"/>
    </location>
</feature>
<reference evidence="3 4" key="1">
    <citation type="submission" date="2022-12" db="EMBL/GenBank/DDBJ databases">
        <title>Genome Sequence of Deinococcus aquaticus Type Strain PB314.</title>
        <authorList>
            <person name="Albert C."/>
            <person name="Hill J."/>
            <person name="Boren L."/>
            <person name="Scholz-Ng S."/>
            <person name="Fatema N."/>
            <person name="Grosso R."/>
            <person name="Soboslay E."/>
            <person name="Tuohy J."/>
        </authorList>
    </citation>
    <scope>NUCLEOTIDE SEQUENCE [LARGE SCALE GENOMIC DNA]</scope>
    <source>
        <strain evidence="3 4">PB-314</strain>
    </source>
</reference>
<evidence type="ECO:0000313" key="4">
    <source>
        <dbReference type="Proteomes" id="UP001217044"/>
    </source>
</evidence>
<dbReference type="InterPro" id="IPR006675">
    <property type="entry name" value="HDIG_dom"/>
</dbReference>
<name>A0ABY7V020_9DEIO</name>
<sequence length="824" mass="87475">MTPPAGEVGPGGTRTVQNAAQHTTGQPGDRSGSDVRRPVNGARTSLHLTLRRDTAPQLDPAAPAAARRAAQVWLLTAGVLDLHRASWGETVALRLPPHLPVRVPGAGRAGGRATLRPALVRDGPVADLLLDWTAPEVPRSGAPAGARRPAGHLHLMQPADIPADLLPCLTLTPGPALQRARSFLARAGVHRAQLSDGHELFDLSAEPDLPDPGPASPDPRSPAELTDLKAVSEDGHTLLIGPPQATLGRLWLRSAPGPQAHAAAQALHASAHAANAHTTLLRQTRSARLAVDLQRAAHLLRDGHALPEATLQAAMRLVRADGAALISVRGGPLLSAGTLDWPGLHAAQRYLRPPLLSGPRPAPGPPDVHAGPLSRCSPLLLDLDPLGLTRTLMLPLNSGGLPPVAWVFQMRRCPQPWLSDPAELTWDVLRAAARDPIHAAGPRGLERRRPHDPTLSPTLISVLDSVGDSQVPSQMAGRGLHHLLETSGAVGGALLTLPAGGLWSGMPSDPSQSGAGGFSAADLTASAGDTRGLWSAQAQAVLLGAARAGEPRQQAADIPGTQGRAVPAFLSVTPVGYAGTVGGVMVLLHSPAPPAPEVAPLLKVLATEVGKAGERQRSLRDLARVREKTFRVLGRVLEYRSYETKGHTDRVTDLALQLGQRLDLTSTQLSHLRWGAYLHDLGKIAIPDDVLHKQGELSSAERQWMRQHVTIGETLLREQGLVPPEVLQVVRHHHERWDGQGYPDGLSGQNIPLLARLFAVVDIFDALTSERPYKAPWSPRDSLRELRRMAGTHLDPALVQAFMDLMASRAAPPALPDPFDDSLL</sequence>
<dbReference type="SUPFAM" id="SSF109604">
    <property type="entry name" value="HD-domain/PDEase-like"/>
    <property type="match status" value="1"/>
</dbReference>
<dbReference type="Pfam" id="PF13487">
    <property type="entry name" value="HD_5"/>
    <property type="match status" value="1"/>
</dbReference>